<feature type="non-terminal residue" evidence="2">
    <location>
        <position position="1047"/>
    </location>
</feature>
<dbReference type="PROSITE" id="PS50818">
    <property type="entry name" value="INTEIN_C_TER"/>
    <property type="match status" value="1"/>
</dbReference>
<dbReference type="Gene3D" id="2.150.10.10">
    <property type="entry name" value="Serralysin-like metalloprotease, C-terminal"/>
    <property type="match status" value="1"/>
</dbReference>
<dbReference type="InterPro" id="IPR003587">
    <property type="entry name" value="Hint_dom_N"/>
</dbReference>
<organism evidence="2 3">
    <name type="scientific">Microcystis aeruginosa Ma_MB_S_20031200_S102</name>
    <dbReference type="NCBI Taxonomy" id="2486254"/>
    <lineage>
        <taxon>Bacteria</taxon>
        <taxon>Bacillati</taxon>
        <taxon>Cyanobacteriota</taxon>
        <taxon>Cyanophyceae</taxon>
        <taxon>Oscillatoriophycideae</taxon>
        <taxon>Chroococcales</taxon>
        <taxon>Microcystaceae</taxon>
        <taxon>Microcystis</taxon>
    </lineage>
</organism>
<evidence type="ECO:0000259" key="1">
    <source>
        <dbReference type="SMART" id="SM00306"/>
    </source>
</evidence>
<dbReference type="InterPro" id="IPR007868">
    <property type="entry name" value="Hom_end_hint"/>
</dbReference>
<dbReference type="EMBL" id="SFBI01000183">
    <property type="protein sequence ID" value="TRU31721.1"/>
    <property type="molecule type" value="Genomic_DNA"/>
</dbReference>
<dbReference type="SUPFAM" id="SSF69318">
    <property type="entry name" value="Integrin alpha N-terminal domain"/>
    <property type="match status" value="1"/>
</dbReference>
<proteinExistence type="predicted"/>
<dbReference type="SUPFAM" id="SSF51294">
    <property type="entry name" value="Hedgehog/intein (Hint) domain"/>
    <property type="match status" value="1"/>
</dbReference>
<dbReference type="InterPro" id="IPR030934">
    <property type="entry name" value="Intein_C"/>
</dbReference>
<reference evidence="2 3" key="1">
    <citation type="submission" date="2019-01" db="EMBL/GenBank/DDBJ databases">
        <title>Coherence of Microcystis species and biogeography revealed through population genomics.</title>
        <authorList>
            <person name="Perez-Carrascal O.M."/>
            <person name="Terrat Y."/>
            <person name="Giani A."/>
            <person name="Fortin N."/>
            <person name="Tromas N."/>
            <person name="Shapiro B.J."/>
        </authorList>
    </citation>
    <scope>NUCLEOTIDE SEQUENCE [LARGE SCALE GENOMIC DNA]</scope>
    <source>
        <strain evidence="2">Ma_MB_S_20031200_S102</strain>
    </source>
</reference>
<dbReference type="Gene3D" id="2.170.16.10">
    <property type="entry name" value="Hedgehog/Intein (Hint) domain"/>
    <property type="match status" value="1"/>
</dbReference>
<gene>
    <name evidence="2" type="ORF">EWV92_20005</name>
</gene>
<dbReference type="SUPFAM" id="SSF51120">
    <property type="entry name" value="beta-Roll"/>
    <property type="match status" value="1"/>
</dbReference>
<name>A0A552EBP3_MICAE</name>
<evidence type="ECO:0000313" key="2">
    <source>
        <dbReference type="EMBL" id="TRU31721.1"/>
    </source>
</evidence>
<dbReference type="AlphaFoldDB" id="A0A552EBP3"/>
<dbReference type="CDD" id="cd00081">
    <property type="entry name" value="Hint"/>
    <property type="match status" value="1"/>
</dbReference>
<dbReference type="InterPro" id="IPR006141">
    <property type="entry name" value="Intein_N"/>
</dbReference>
<evidence type="ECO:0000313" key="3">
    <source>
        <dbReference type="Proteomes" id="UP000317708"/>
    </source>
</evidence>
<dbReference type="Proteomes" id="UP000317708">
    <property type="component" value="Unassembled WGS sequence"/>
</dbReference>
<comment type="caution">
    <text evidence="2">The sequence shown here is derived from an EMBL/GenBank/DDBJ whole genome shotgun (WGS) entry which is preliminary data.</text>
</comment>
<dbReference type="Pfam" id="PF05203">
    <property type="entry name" value="Hom_end_hint"/>
    <property type="match status" value="1"/>
</dbReference>
<sequence length="1047" mass="112869">MPLGTNRFAALEATKNFPQGTIGYGVHIGIDRLYNGDPRFGGGFRNRYSATIGEFFQRSDIQELMSRPITDANANIKVAQEEVKYWTSVLQNPNSSNNDKIGAALALNFTAENRAKLQYYYATGQDDKADQLIKENYPGGLIGYYTDGIGNFLGNIWNENILTKYCFTAETPILMSDGTYKPIEQIKIGDEVMAFDGLGELQPRKVTQTFITPDQEVVQLGNIKVTLGHHFLQADGSFKALGEIDTDGFLVGVTGKLIPHPGIKPVAGKHTVYNFTVEDLHTYIAGDYRVHNESLSLYQPVTTGGFIGASIGSQIGSYLANDKFASQLVAQSLGKTVGSWVGDAIVYEFDLSDDPAFLNRSQQSLSLGAIYKRLPGSVISTGIGLQSGRLANSLIKTFKIEDRFTQIAFSGLITTTTSNYITTLAATHLDAETAVKFFGAPGKYDNLGNLKGIDWEQLDLVNSLAATAGSIVGSYYGSKLSNILFNTDSTESQIAANLATAIGATIGQSLIPIPFVGAAIGAAVGNLVGSWYGSLVKSSPVIAFALAPISFGIIKGLGKLFGGLFGGNNPPLAIGDVNPDYQQGLFVVGNIATNHGGSYELAQQITEAAKNSLNVVLLSVGGKLVYAKGGGYGHYKAWHFHLEGERTNPFKTSSAENALNHGILRQARIMQVEGGDLYIKRALLTSQAPTVLALSKDLDIAREYGIYKDNPYLYDKTIQELDDNAISIADQQILALRQVPANLPVLTNPENKFVDFDVNVLPSQVSVSMAGSNFIVNGRTVTPDQVVRFADGSRFKFIVKNGVATLEAEQVVNWFVIKLKAMALNLDAPQVSDTYMGESASKIVRNNGGIGNDVVIASSGVTLNGGLGDDIYIYSRGMGTVTISDTGGFDTIEFDGTVKSQSDLMIQFQGNDLVIALKDIQNPLTPFSNLTNKIIVKNFSINKIEQLRLGNNQIFLIGSYGSLIDQSAFFLSAESKRTFSTYLAKGDGTFQEYVSTISWAGFASDANGNDRGRFADVNGDGKQDYVYVWNNAGTRAFAVYLAKGDGT</sequence>
<feature type="domain" description="Hint" evidence="1">
    <location>
        <begin position="164"/>
        <end position="254"/>
    </location>
</feature>
<dbReference type="InterPro" id="IPR028994">
    <property type="entry name" value="Integrin_alpha_N"/>
</dbReference>
<dbReference type="InterPro" id="IPR011049">
    <property type="entry name" value="Serralysin-like_metalloprot_C"/>
</dbReference>
<dbReference type="PROSITE" id="PS50817">
    <property type="entry name" value="INTEIN_N_TER"/>
    <property type="match status" value="1"/>
</dbReference>
<dbReference type="InterPro" id="IPR036844">
    <property type="entry name" value="Hint_dom_sf"/>
</dbReference>
<accession>A0A552EBP3</accession>
<dbReference type="GO" id="GO:0016539">
    <property type="term" value="P:intein-mediated protein splicing"/>
    <property type="evidence" value="ECO:0007669"/>
    <property type="project" value="InterPro"/>
</dbReference>
<dbReference type="SMART" id="SM00306">
    <property type="entry name" value="HintN"/>
    <property type="match status" value="1"/>
</dbReference>
<protein>
    <recommendedName>
        <fullName evidence="1">Hint domain-containing protein</fullName>
    </recommendedName>
</protein>